<dbReference type="Proteomes" id="UP000035681">
    <property type="component" value="Unplaced"/>
</dbReference>
<reference evidence="2" key="1">
    <citation type="submission" date="2015-08" db="UniProtKB">
        <authorList>
            <consortium name="WormBaseParasite"/>
        </authorList>
    </citation>
    <scope>IDENTIFICATION</scope>
</reference>
<dbReference type="WBParaSite" id="TCONS_00013216.p1">
    <property type="protein sequence ID" value="TCONS_00013216.p1"/>
    <property type="gene ID" value="XLOC_009024"/>
</dbReference>
<dbReference type="STRING" id="6248.A0A0K0ES19"/>
<dbReference type="PANTHER" id="PTHR12245">
    <property type="entry name" value="SPRY DOMAIN CONTAINING SOCS BOX PROTEIN"/>
    <property type="match status" value="1"/>
</dbReference>
<protein>
    <submittedName>
        <fullName evidence="2 3">SPRY domain-containing protein</fullName>
    </submittedName>
</protein>
<evidence type="ECO:0000313" key="1">
    <source>
        <dbReference type="Proteomes" id="UP000035681"/>
    </source>
</evidence>
<dbReference type="PANTHER" id="PTHR12245:SF12">
    <property type="entry name" value="SPRY DOMAIN-CONTAINING SOCS BOX PROTEIN 3"/>
    <property type="match status" value="1"/>
</dbReference>
<accession>A0A0K0ES19</accession>
<dbReference type="WBParaSite" id="SSTP_0001224800.1">
    <property type="protein sequence ID" value="SSTP_0001224800.1"/>
    <property type="gene ID" value="SSTP_0001224800"/>
</dbReference>
<dbReference type="AlphaFoldDB" id="A0A0K0ES19"/>
<proteinExistence type="predicted"/>
<dbReference type="GO" id="GO:0019005">
    <property type="term" value="C:SCF ubiquitin ligase complex"/>
    <property type="evidence" value="ECO:0007669"/>
    <property type="project" value="TreeGrafter"/>
</dbReference>
<sequence>MDEFDDNHNLTGGNHRHMYEGRINFSMIDNHNKKSFLEAIVHYSTKRFNEKLCYDPVYPSKLLSHLGLSADDLLTFFDEETVAMFERFVAVARLSRKEIPLPPEALGLAENKNHCLFKSRSRIENTVLAIAKNTFMSSETDLLQLENLYTVFKALSIKATFLETKIEKTKRYHSNGFYQNVFNFRSCHTSGNDNNQNLSTSRMIANNNVTSDIFGQDNLTIRVRHEFNDKKKYPDQESLFLPTIAEDNINGFIVYLLNQVFKWTPSKEHFITNEDGGKFDYPPLIKHIKSQFGNIHRFYNAAYSDEAAAIRYMSQYHFDWDHPINERYIRSGLVVTGESLQINYFWASTAVAGLGNVKLKKGRKVFWQLKVDGKKDFTSIMFGIASENSNIWNCNVLTDIIGMDNLSWGINHRGYAIHNGIKKGVTKSFPQKWVSEHVGLLFNGFGEYGTLTYFLRGQNMGVIFDNIPLDTIYYPVVASTGQLTEFKITKCLRSRVAVPKLKKIVRTKILDFICTPANINDLFLPNYDRKVLQRMWDESELLHDLINEHTHHYPNLGQ</sequence>
<dbReference type="SUPFAM" id="SSF49899">
    <property type="entry name" value="Concanavalin A-like lectins/glucanases"/>
    <property type="match status" value="1"/>
</dbReference>
<dbReference type="InterPro" id="IPR013320">
    <property type="entry name" value="ConA-like_dom_sf"/>
</dbReference>
<evidence type="ECO:0000313" key="3">
    <source>
        <dbReference type="WBParaSite" id="TCONS_00013216.p1"/>
    </source>
</evidence>
<name>A0A0K0ES19_STRER</name>
<keyword evidence="1" id="KW-1185">Reference proteome</keyword>
<dbReference type="GO" id="GO:0043161">
    <property type="term" value="P:proteasome-mediated ubiquitin-dependent protein catabolic process"/>
    <property type="evidence" value="ECO:0007669"/>
    <property type="project" value="TreeGrafter"/>
</dbReference>
<evidence type="ECO:0000313" key="2">
    <source>
        <dbReference type="WBParaSite" id="SSTP_0001224800.1"/>
    </source>
</evidence>
<organism evidence="2">
    <name type="scientific">Strongyloides stercoralis</name>
    <name type="common">Threadworm</name>
    <dbReference type="NCBI Taxonomy" id="6248"/>
    <lineage>
        <taxon>Eukaryota</taxon>
        <taxon>Metazoa</taxon>
        <taxon>Ecdysozoa</taxon>
        <taxon>Nematoda</taxon>
        <taxon>Chromadorea</taxon>
        <taxon>Rhabditida</taxon>
        <taxon>Tylenchina</taxon>
        <taxon>Panagrolaimomorpha</taxon>
        <taxon>Strongyloidoidea</taxon>
        <taxon>Strongyloididae</taxon>
        <taxon>Strongyloides</taxon>
    </lineage>
</organism>
<dbReference type="Gene3D" id="2.60.120.920">
    <property type="match status" value="1"/>
</dbReference>
<dbReference type="InterPro" id="IPR043136">
    <property type="entry name" value="B30.2/SPRY_sf"/>
</dbReference>
<dbReference type="InterPro" id="IPR050672">
    <property type="entry name" value="FBXO45-Fsn/SPSB_families"/>
</dbReference>